<organism evidence="2 3">
    <name type="scientific">Roseateles violae</name>
    <dbReference type="NCBI Taxonomy" id="3058042"/>
    <lineage>
        <taxon>Bacteria</taxon>
        <taxon>Pseudomonadati</taxon>
        <taxon>Pseudomonadota</taxon>
        <taxon>Betaproteobacteria</taxon>
        <taxon>Burkholderiales</taxon>
        <taxon>Sphaerotilaceae</taxon>
        <taxon>Roseateles</taxon>
    </lineage>
</organism>
<evidence type="ECO:0000313" key="3">
    <source>
        <dbReference type="Proteomes" id="UP001228044"/>
    </source>
</evidence>
<reference evidence="2 3" key="1">
    <citation type="submission" date="2023-06" db="EMBL/GenBank/DDBJ databases">
        <title>Pelomonas sp. PFR6 16S ribosomal RNA gene Genome sequencing and assembly.</title>
        <authorList>
            <person name="Woo H."/>
        </authorList>
    </citation>
    <scope>NUCLEOTIDE SEQUENCE [LARGE SCALE GENOMIC DNA]</scope>
    <source>
        <strain evidence="2 3">PFR6</strain>
    </source>
</reference>
<proteinExistence type="predicted"/>
<dbReference type="InterPro" id="IPR016181">
    <property type="entry name" value="Acyl_CoA_acyltransferase"/>
</dbReference>
<dbReference type="SUPFAM" id="SSF55729">
    <property type="entry name" value="Acyl-CoA N-acyltransferases (Nat)"/>
    <property type="match status" value="1"/>
</dbReference>
<dbReference type="PROSITE" id="PS51186">
    <property type="entry name" value="GNAT"/>
    <property type="match status" value="1"/>
</dbReference>
<dbReference type="GO" id="GO:0016746">
    <property type="term" value="F:acyltransferase activity"/>
    <property type="evidence" value="ECO:0007669"/>
    <property type="project" value="UniProtKB-KW"/>
</dbReference>
<dbReference type="Proteomes" id="UP001228044">
    <property type="component" value="Unassembled WGS sequence"/>
</dbReference>
<evidence type="ECO:0000313" key="2">
    <source>
        <dbReference type="EMBL" id="MDN3919264.1"/>
    </source>
</evidence>
<keyword evidence="3" id="KW-1185">Reference proteome</keyword>
<protein>
    <submittedName>
        <fullName evidence="2">GNAT family N-acetyltransferase</fullName>
        <ecNumber evidence="2">2.3.1.-</ecNumber>
    </submittedName>
</protein>
<keyword evidence="2" id="KW-0808">Transferase</keyword>
<dbReference type="EMBL" id="JAUHHC010000001">
    <property type="protein sequence ID" value="MDN3919264.1"/>
    <property type="molecule type" value="Genomic_DNA"/>
</dbReference>
<keyword evidence="2" id="KW-0012">Acyltransferase</keyword>
<sequence length="172" mass="18467">MSTSSDEAVLRDGRAVQLRAMRPSDEQELLQAFDRMSEVARYMRFMRVVREPDRLRLQAALASLPESGVALVATVPAADGYDIAGSAIALIGGGPGVCEFAINVDAAYGGLGLGHLLMTRLMDAARQRGLRTMEGFVLKQNASMLGLARRLGFEIDADAEDPSVLVCRKALA</sequence>
<gene>
    <name evidence="2" type="ORF">QWJ38_03115</name>
</gene>
<dbReference type="RefSeq" id="WP_290357570.1">
    <property type="nucleotide sequence ID" value="NZ_JAUHHC010000001.1"/>
</dbReference>
<dbReference type="EC" id="2.3.1.-" evidence="2"/>
<feature type="domain" description="N-acetyltransferase" evidence="1">
    <location>
        <begin position="16"/>
        <end position="172"/>
    </location>
</feature>
<accession>A0ABT8DQP8</accession>
<comment type="caution">
    <text evidence="2">The sequence shown here is derived from an EMBL/GenBank/DDBJ whole genome shotgun (WGS) entry which is preliminary data.</text>
</comment>
<dbReference type="Gene3D" id="3.40.630.30">
    <property type="match status" value="1"/>
</dbReference>
<dbReference type="InterPro" id="IPR000182">
    <property type="entry name" value="GNAT_dom"/>
</dbReference>
<name>A0ABT8DQP8_9BURK</name>
<evidence type="ECO:0000259" key="1">
    <source>
        <dbReference type="PROSITE" id="PS51186"/>
    </source>
</evidence>
<dbReference type="Pfam" id="PF00583">
    <property type="entry name" value="Acetyltransf_1"/>
    <property type="match status" value="1"/>
</dbReference>